<comment type="similarity">
    <text evidence="8">Belongs to the FtsQ/DivIB family. DivIB subfamily.</text>
</comment>
<keyword evidence="2 8" id="KW-1003">Cell membrane</keyword>
<dbReference type="InterPro" id="IPR050487">
    <property type="entry name" value="FtsQ_DivIB"/>
</dbReference>
<evidence type="ECO:0000259" key="10">
    <source>
        <dbReference type="PROSITE" id="PS51779"/>
    </source>
</evidence>
<dbReference type="PANTHER" id="PTHR37820">
    <property type="entry name" value="CELL DIVISION PROTEIN DIVIB"/>
    <property type="match status" value="1"/>
</dbReference>
<dbReference type="PANTHER" id="PTHR37820:SF1">
    <property type="entry name" value="CELL DIVISION PROTEIN FTSQ"/>
    <property type="match status" value="1"/>
</dbReference>
<proteinExistence type="inferred from homology"/>
<dbReference type="InterPro" id="IPR005548">
    <property type="entry name" value="Cell_div_FtsQ/DivIB_C"/>
</dbReference>
<keyword evidence="5 8" id="KW-1133">Transmembrane helix</keyword>
<evidence type="ECO:0000256" key="2">
    <source>
        <dbReference type="ARBA" id="ARBA00022475"/>
    </source>
</evidence>
<comment type="function">
    <text evidence="8">Cell division protein that may be involved in stabilizing or promoting the assembly of the division complex.</text>
</comment>
<dbReference type="HAMAP" id="MF_00912">
    <property type="entry name" value="DivIB"/>
    <property type="match status" value="1"/>
</dbReference>
<keyword evidence="7 8" id="KW-0131">Cell cycle</keyword>
<dbReference type="EMBL" id="PYAV01000002">
    <property type="protein sequence ID" value="PSL50768.1"/>
    <property type="molecule type" value="Genomic_DNA"/>
</dbReference>
<keyword evidence="3 8" id="KW-0132">Cell division</keyword>
<dbReference type="GO" id="GO:0005886">
    <property type="term" value="C:plasma membrane"/>
    <property type="evidence" value="ECO:0007669"/>
    <property type="project" value="UniProtKB-SubCell"/>
</dbReference>
<evidence type="ECO:0000313" key="11">
    <source>
        <dbReference type="EMBL" id="PSL50768.1"/>
    </source>
</evidence>
<dbReference type="GO" id="GO:0043093">
    <property type="term" value="P:FtsZ-dependent cytokinesis"/>
    <property type="evidence" value="ECO:0007669"/>
    <property type="project" value="UniProtKB-UniRule"/>
</dbReference>
<evidence type="ECO:0000256" key="9">
    <source>
        <dbReference type="SAM" id="MobiDB-lite"/>
    </source>
</evidence>
<dbReference type="InterPro" id="IPR034746">
    <property type="entry name" value="POTRA"/>
</dbReference>
<evidence type="ECO:0000256" key="7">
    <source>
        <dbReference type="ARBA" id="ARBA00023306"/>
    </source>
</evidence>
<dbReference type="Gene3D" id="3.10.20.310">
    <property type="entry name" value="membrane protein fhac"/>
    <property type="match status" value="1"/>
</dbReference>
<evidence type="ECO:0000256" key="6">
    <source>
        <dbReference type="ARBA" id="ARBA00023136"/>
    </source>
</evidence>
<comment type="subcellular location">
    <subcellularLocation>
        <location evidence="8">Cell membrane</location>
        <topology evidence="8">Single-pass type II membrane protein</topology>
    </subcellularLocation>
    <subcellularLocation>
        <location evidence="1">Membrane</location>
    </subcellularLocation>
    <text evidence="8">Localizes to the division septum.</text>
</comment>
<dbReference type="InterPro" id="IPR013685">
    <property type="entry name" value="POTRA_FtsQ_type"/>
</dbReference>
<dbReference type="AlphaFoldDB" id="A0A2P8HX41"/>
<reference evidence="11 12" key="1">
    <citation type="submission" date="2018-03" db="EMBL/GenBank/DDBJ databases">
        <title>Genomic Encyclopedia of Type Strains, Phase III (KMG-III): the genomes of soil and plant-associated and newly described type strains.</title>
        <authorList>
            <person name="Whitman W."/>
        </authorList>
    </citation>
    <scope>NUCLEOTIDE SEQUENCE [LARGE SCALE GENOMIC DNA]</scope>
    <source>
        <strain evidence="11 12">CGMCC 1.07653</strain>
    </source>
</reference>
<evidence type="ECO:0000313" key="12">
    <source>
        <dbReference type="Proteomes" id="UP000242310"/>
    </source>
</evidence>
<evidence type="ECO:0000256" key="4">
    <source>
        <dbReference type="ARBA" id="ARBA00022692"/>
    </source>
</evidence>
<name>A0A2P8HX41_9BACI</name>
<dbReference type="RefSeq" id="WP_106587494.1">
    <property type="nucleotide sequence ID" value="NZ_PYAV01000002.1"/>
</dbReference>
<evidence type="ECO:0000256" key="8">
    <source>
        <dbReference type="HAMAP-Rule" id="MF_00912"/>
    </source>
</evidence>
<keyword evidence="12" id="KW-1185">Reference proteome</keyword>
<keyword evidence="4 8" id="KW-0812">Transmembrane</keyword>
<feature type="region of interest" description="Disordered" evidence="9">
    <location>
        <begin position="247"/>
        <end position="267"/>
    </location>
</feature>
<dbReference type="Proteomes" id="UP000242310">
    <property type="component" value="Unassembled WGS sequence"/>
</dbReference>
<keyword evidence="6 8" id="KW-0472">Membrane</keyword>
<dbReference type="Pfam" id="PF08478">
    <property type="entry name" value="POTRA_1"/>
    <property type="match status" value="1"/>
</dbReference>
<evidence type="ECO:0000256" key="1">
    <source>
        <dbReference type="ARBA" id="ARBA00004370"/>
    </source>
</evidence>
<feature type="domain" description="POTRA" evidence="10">
    <location>
        <begin position="50"/>
        <end position="118"/>
    </location>
</feature>
<sequence length="267" mass="30037">MNDEKVVPMEDRIPALKEQRKRRANRRLILYLSVFFLLILFVVYFQSPLSQVDKLQVNGASYTEPERVTQVSGIAPGDHLWTLDTTEAKSRIEELPAVASASISRGIFRTVTIDVEERNRIAYVRQSEGYLPVLDSGDILHEERVDHSPSDAPVVYGFTDPELLKEFTAELAETGPGIVNRISEVTHDATEERPFQIRLFMNDGIEVRSQVPDFSERIQDYPTVAAEIDPSEPGVLFMNQSTYFEAPVVEDDGEDSEGESALEGESD</sequence>
<dbReference type="InterPro" id="IPR026580">
    <property type="entry name" value="DivIB"/>
</dbReference>
<evidence type="ECO:0000256" key="5">
    <source>
        <dbReference type="ARBA" id="ARBA00022989"/>
    </source>
</evidence>
<organism evidence="11 12">
    <name type="scientific">Salsuginibacillus halophilus</name>
    <dbReference type="NCBI Taxonomy" id="517424"/>
    <lineage>
        <taxon>Bacteria</taxon>
        <taxon>Bacillati</taxon>
        <taxon>Bacillota</taxon>
        <taxon>Bacilli</taxon>
        <taxon>Bacillales</taxon>
        <taxon>Bacillaceae</taxon>
        <taxon>Salsuginibacillus</taxon>
    </lineage>
</organism>
<dbReference type="Gene3D" id="3.40.50.10960">
    <property type="match status" value="1"/>
</dbReference>
<dbReference type="GO" id="GO:0032153">
    <property type="term" value="C:cell division site"/>
    <property type="evidence" value="ECO:0007669"/>
    <property type="project" value="UniProtKB-UniRule"/>
</dbReference>
<dbReference type="PROSITE" id="PS51779">
    <property type="entry name" value="POTRA"/>
    <property type="match status" value="1"/>
</dbReference>
<protein>
    <recommendedName>
        <fullName evidence="8">Cell division protein DivIB</fullName>
    </recommendedName>
</protein>
<feature type="compositionally biased region" description="Acidic residues" evidence="9">
    <location>
        <begin position="248"/>
        <end position="267"/>
    </location>
</feature>
<gene>
    <name evidence="8" type="primary">divIB</name>
    <name evidence="11" type="ORF">B0H94_10244</name>
</gene>
<dbReference type="OrthoDB" id="1819027at2"/>
<evidence type="ECO:0000256" key="3">
    <source>
        <dbReference type="ARBA" id="ARBA00022618"/>
    </source>
</evidence>
<feature type="transmembrane region" description="Helical" evidence="8">
    <location>
        <begin position="28"/>
        <end position="45"/>
    </location>
</feature>
<accession>A0A2P8HX41</accession>
<comment type="caution">
    <text evidence="11">The sequence shown here is derived from an EMBL/GenBank/DDBJ whole genome shotgun (WGS) entry which is preliminary data.</text>
</comment>
<dbReference type="Pfam" id="PF03799">
    <property type="entry name" value="FtsQ_DivIB_C"/>
    <property type="match status" value="1"/>
</dbReference>